<dbReference type="FunFam" id="1.20.120.610:FF:000001">
    <property type="entry name" value="V-type proton ATPase proteolipid subunit"/>
    <property type="match status" value="1"/>
</dbReference>
<evidence type="ECO:0000256" key="8">
    <source>
        <dbReference type="ARBA" id="ARBA00023136"/>
    </source>
</evidence>
<comment type="caution">
    <text evidence="18">The sequence shown here is derived from an EMBL/GenBank/DDBJ whole genome shotgun (WGS) entry which is preliminary data.</text>
</comment>
<protein>
    <recommendedName>
        <fullName evidence="12">V-type proton ATPase subunit C</fullName>
    </recommendedName>
    <alternativeName>
        <fullName evidence="11">V-type proton ATPase subunit c</fullName>
    </alternativeName>
    <alternativeName>
        <fullName evidence="13">Vacuolar proton pump c subunit</fullName>
    </alternativeName>
</protein>
<feature type="region of interest" description="Disordered" evidence="15">
    <location>
        <begin position="629"/>
        <end position="659"/>
    </location>
</feature>
<dbReference type="InterPro" id="IPR045120">
    <property type="entry name" value="Suco/Slp1-like"/>
</dbReference>
<evidence type="ECO:0000256" key="6">
    <source>
        <dbReference type="ARBA" id="ARBA00022989"/>
    </source>
</evidence>
<evidence type="ECO:0000256" key="7">
    <source>
        <dbReference type="ARBA" id="ARBA00023065"/>
    </source>
</evidence>
<dbReference type="InterPro" id="IPR002379">
    <property type="entry name" value="ATPase_proteolipid_c-like_dom"/>
</dbReference>
<dbReference type="PROSITE" id="PS51469">
    <property type="entry name" value="SUN"/>
    <property type="match status" value="1"/>
</dbReference>
<evidence type="ECO:0000256" key="15">
    <source>
        <dbReference type="SAM" id="MobiDB-lite"/>
    </source>
</evidence>
<comment type="similarity">
    <text evidence="2">Belongs to the V-ATPase proteolipid subunit family.</text>
</comment>
<keyword evidence="7" id="KW-0406">Ion transport</keyword>
<feature type="compositionally biased region" description="Polar residues" evidence="15">
    <location>
        <begin position="565"/>
        <end position="576"/>
    </location>
</feature>
<name>A0A1C7M414_GRIFR</name>
<gene>
    <name evidence="18" type="primary">vma-3</name>
    <name evidence="18" type="ORF">A0H81_08476</name>
</gene>
<dbReference type="PANTHER" id="PTHR12953:SF0">
    <property type="entry name" value="SUN DOMAIN-CONTAINING OSSIFICATION FACTOR"/>
    <property type="match status" value="1"/>
</dbReference>
<feature type="transmembrane region" description="Helical" evidence="16">
    <location>
        <begin position="7"/>
        <end position="27"/>
    </location>
</feature>
<evidence type="ECO:0000256" key="9">
    <source>
        <dbReference type="ARBA" id="ARBA00045519"/>
    </source>
</evidence>
<evidence type="ECO:0000256" key="14">
    <source>
        <dbReference type="SAM" id="Coils"/>
    </source>
</evidence>
<feature type="transmembrane region" description="Helical" evidence="16">
    <location>
        <begin position="47"/>
        <end position="71"/>
    </location>
</feature>
<dbReference type="Pfam" id="PF07738">
    <property type="entry name" value="Sad1_UNC"/>
    <property type="match status" value="1"/>
</dbReference>
<accession>A0A1C7M414</accession>
<feature type="compositionally biased region" description="Polar residues" evidence="15">
    <location>
        <begin position="866"/>
        <end position="875"/>
    </location>
</feature>
<feature type="compositionally biased region" description="Low complexity" evidence="15">
    <location>
        <begin position="599"/>
        <end position="610"/>
    </location>
</feature>
<dbReference type="NCBIfam" id="TIGR01100">
    <property type="entry name" value="V_ATP_synt_C"/>
    <property type="match status" value="1"/>
</dbReference>
<keyword evidence="8 16" id="KW-0472">Membrane</keyword>
<keyword evidence="14" id="KW-0175">Coiled coil</keyword>
<dbReference type="PRINTS" id="PR00122">
    <property type="entry name" value="VACATPASE"/>
</dbReference>
<keyword evidence="19" id="KW-1185">Reference proteome</keyword>
<feature type="region of interest" description="Disordered" evidence="15">
    <location>
        <begin position="839"/>
        <end position="881"/>
    </location>
</feature>
<feature type="compositionally biased region" description="Low complexity" evidence="15">
    <location>
        <begin position="634"/>
        <end position="647"/>
    </location>
</feature>
<evidence type="ECO:0000256" key="11">
    <source>
        <dbReference type="ARBA" id="ARBA00071096"/>
    </source>
</evidence>
<sequence>MYIMAELQTAGATAGAGRAFTLSLIVFNANADYYLTFTSMSDLCPVYAPFFGAMGCTSAIVFTCIGASYGTAKSGVGISAMSVLRPDLMMRCVIPVIMAGIIAIYGLVVSVLISGDLQMEMSLFQGFVQLGAGLSVGLAGLAAGFAIGIVGDAGVRGTAQQPRLFVGMILILIFAEVLGLYGLIVALIMNSKASDMAGVCSAENSSTCPTSSAIMISYSVLPSSLLALLFASPILSVPTTPNDLFHGISVLAPKPPELPVCCLRPLSPLEPATDEDLLLSFEDWKAKRLSEEGSPQVTNLRPGGIAATETIFEHVEATVPSTQVQAAAQQDIVDSGGLQERLAPHFRIPLTDRFNYASLDCSARVHVAHRSAKSSSSILSSKKDKYMLSPCAEEEQFVVVELCEDIRIDTVQLANFEFFSGVFKDFTVSVAKTYTTDPDGWTIAGTYRAKNSRGVQSFHTPTSLRDFYRFIRIDFQSHYGNEYYCPVSLLRVYGLTHLEEWKWDIWEAESRAKRSAEEASAPMEVIAELSKPVHVAVVELAESATSVAVDVHSATGEASTMCLESHSTTVPSSDDATASIVSSESSSMTVNMPNSSQETVHPTPTVDVPPSIQSHVHDTHDTLHYTESLYDTQSSSRPVSPSQSSPSLPHPHPPAATGGESIYRTIMNRLTALEANTTLYARYVEEQTAGVREVLRRLGEDVGRLEGIGKAQAQLYQRSVVELEKQRRRLEAEHDELLLKVNHLTDEVILEKRLGIAQLCLLLAVLVFMALTRGSRGEHVHNVTGARGTSIRNWGRRTLSFSGDWVNKFRSRSATPPSRAAENITDQAENTLEFPSQGIQAAEEPPRSRHVHPISTGRKVGARPHTPSSQRTPTSRHFPHTRPAYAGLHSLPSSAAFRPPIQRASSGGVTRGFGGIGPVPKSAKKWARSAHLHEVRAFSPALLPETGRDKENIATVVVLDGDVTPLSGGQRVEVDMFSPQLSCTTNPLDVASRGKERSRSLFGFQSNDLPSECGESSSETSEGTDGWIRMLMVQNPTRAWSVGWKR</sequence>
<keyword evidence="4 16" id="KW-0812">Transmembrane</keyword>
<dbReference type="InterPro" id="IPR035921">
    <property type="entry name" value="F/V-ATP_Csub_sf"/>
</dbReference>
<evidence type="ECO:0000256" key="10">
    <source>
        <dbReference type="ARBA" id="ARBA00046480"/>
    </source>
</evidence>
<evidence type="ECO:0000256" key="12">
    <source>
        <dbReference type="ARBA" id="ARBA00071118"/>
    </source>
</evidence>
<comment type="subcellular location">
    <subcellularLocation>
        <location evidence="1">Vacuole membrane</location>
        <topology evidence="1">Multi-pass membrane protein</topology>
    </subcellularLocation>
</comment>
<dbReference type="GO" id="GO:0046961">
    <property type="term" value="F:proton-transporting ATPase activity, rotational mechanism"/>
    <property type="evidence" value="ECO:0007669"/>
    <property type="project" value="InterPro"/>
</dbReference>
<dbReference type="GO" id="GO:0005774">
    <property type="term" value="C:vacuolar membrane"/>
    <property type="evidence" value="ECO:0007669"/>
    <property type="project" value="UniProtKB-SubCell"/>
</dbReference>
<comment type="subunit">
    <text evidence="10">V-ATPase is a heteromultimeric enzyme composed of a peripheral catalytic V1 complex (components A to H) attached to an integral membrane V0 proton pore complex (components: a, c, c', c'', d, e, f and VOA1). The decameric c-ring forms the proton-conducting pore, and is composed of eight proteolipid subunits c, one subunit c' and one subunit c''.</text>
</comment>
<dbReference type="InterPro" id="IPR012919">
    <property type="entry name" value="SUN_dom"/>
</dbReference>
<dbReference type="CDD" id="cd18175">
    <property type="entry name" value="ATP-synt_Vo_c_ATP6C_rpt1"/>
    <property type="match status" value="1"/>
</dbReference>
<dbReference type="InterPro" id="IPR000245">
    <property type="entry name" value="ATPase_proteolipid_csu"/>
</dbReference>
<feature type="compositionally biased region" description="Polar residues" evidence="15">
    <location>
        <begin position="588"/>
        <end position="598"/>
    </location>
</feature>
<evidence type="ECO:0000256" key="1">
    <source>
        <dbReference type="ARBA" id="ARBA00004128"/>
    </source>
</evidence>
<feature type="region of interest" description="Disordered" evidence="15">
    <location>
        <begin position="1003"/>
        <end position="1024"/>
    </location>
</feature>
<evidence type="ECO:0000256" key="3">
    <source>
        <dbReference type="ARBA" id="ARBA00022448"/>
    </source>
</evidence>
<evidence type="ECO:0000256" key="16">
    <source>
        <dbReference type="SAM" id="Phobius"/>
    </source>
</evidence>
<proteinExistence type="inferred from homology"/>
<dbReference type="Pfam" id="PF00137">
    <property type="entry name" value="ATP-synt_C"/>
    <property type="match status" value="2"/>
</dbReference>
<reference evidence="18 19" key="1">
    <citation type="submission" date="2016-03" db="EMBL/GenBank/DDBJ databases">
        <title>Whole genome sequencing of Grifola frondosa 9006-11.</title>
        <authorList>
            <person name="Min B."/>
            <person name="Park H."/>
            <person name="Kim J.-G."/>
            <person name="Cho H."/>
            <person name="Oh Y.-L."/>
            <person name="Kong W.-S."/>
            <person name="Choi I.-G."/>
        </authorList>
    </citation>
    <scope>NUCLEOTIDE SEQUENCE [LARGE SCALE GENOMIC DNA]</scope>
    <source>
        <strain evidence="18 19">9006-11</strain>
    </source>
</reference>
<comment type="function">
    <text evidence="9">Proton-conducting pore forming subunit of the V0 complex of vacuolar(H+)-ATPase (V-ATPase), a multisubunit enzyme composed of a peripheral complex (V1) that hydrolyzes ATP and a membrane integral complex (V0) that translocates protons. V-ATPase is responsible for acidifying and maintaining the pH of intracellular compartments.</text>
</comment>
<dbReference type="Gene3D" id="1.20.120.610">
    <property type="entry name" value="lithium bound rotor ring of v- atpase"/>
    <property type="match status" value="1"/>
</dbReference>
<dbReference type="SUPFAM" id="SSF81333">
    <property type="entry name" value="F1F0 ATP synthase subunit C"/>
    <property type="match status" value="1"/>
</dbReference>
<dbReference type="CDD" id="cd18176">
    <property type="entry name" value="ATP-synt_Vo_c_ATP6C_rpt2"/>
    <property type="match status" value="1"/>
</dbReference>
<evidence type="ECO:0000256" key="4">
    <source>
        <dbReference type="ARBA" id="ARBA00022692"/>
    </source>
</evidence>
<dbReference type="STRING" id="5627.A0A1C7M414"/>
<dbReference type="AlphaFoldDB" id="A0A1C7M414"/>
<feature type="transmembrane region" description="Helical" evidence="16">
    <location>
        <begin position="92"/>
        <end position="115"/>
    </location>
</feature>
<evidence type="ECO:0000313" key="19">
    <source>
        <dbReference type="Proteomes" id="UP000092993"/>
    </source>
</evidence>
<dbReference type="InterPro" id="IPR011555">
    <property type="entry name" value="ATPase_proteolipid_su_C_euk"/>
</dbReference>
<feature type="transmembrane region" description="Helical" evidence="16">
    <location>
        <begin position="164"/>
        <end position="189"/>
    </location>
</feature>
<feature type="region of interest" description="Disordered" evidence="15">
    <location>
        <begin position="560"/>
        <end position="616"/>
    </location>
</feature>
<keyword evidence="5" id="KW-0375">Hydrogen ion transport</keyword>
<feature type="domain" description="SUN" evidence="17">
    <location>
        <begin position="327"/>
        <end position="497"/>
    </location>
</feature>
<evidence type="ECO:0000256" key="13">
    <source>
        <dbReference type="ARBA" id="ARBA00075098"/>
    </source>
</evidence>
<dbReference type="EMBL" id="LUGG01000011">
    <property type="protein sequence ID" value="OBZ71136.1"/>
    <property type="molecule type" value="Genomic_DNA"/>
</dbReference>
<dbReference type="OMA" id="HLEQWKW"/>
<evidence type="ECO:0000313" key="18">
    <source>
        <dbReference type="EMBL" id="OBZ71136.1"/>
    </source>
</evidence>
<dbReference type="Proteomes" id="UP000092993">
    <property type="component" value="Unassembled WGS sequence"/>
</dbReference>
<keyword evidence="6 16" id="KW-1133">Transmembrane helix</keyword>
<organism evidence="18 19">
    <name type="scientific">Grifola frondosa</name>
    <name type="common">Maitake</name>
    <name type="synonym">Polyporus frondosus</name>
    <dbReference type="NCBI Taxonomy" id="5627"/>
    <lineage>
        <taxon>Eukaryota</taxon>
        <taxon>Fungi</taxon>
        <taxon>Dikarya</taxon>
        <taxon>Basidiomycota</taxon>
        <taxon>Agaricomycotina</taxon>
        <taxon>Agaricomycetes</taxon>
        <taxon>Polyporales</taxon>
        <taxon>Grifolaceae</taxon>
        <taxon>Grifola</taxon>
    </lineage>
</organism>
<evidence type="ECO:0000256" key="5">
    <source>
        <dbReference type="ARBA" id="ARBA00022781"/>
    </source>
</evidence>
<keyword evidence="3" id="KW-0813">Transport</keyword>
<evidence type="ECO:0000256" key="2">
    <source>
        <dbReference type="ARBA" id="ARBA00007296"/>
    </source>
</evidence>
<dbReference type="GO" id="GO:0034975">
    <property type="term" value="P:protein folding in endoplasmic reticulum"/>
    <property type="evidence" value="ECO:0007669"/>
    <property type="project" value="TreeGrafter"/>
</dbReference>
<evidence type="ECO:0000259" key="17">
    <source>
        <dbReference type="PROSITE" id="PS51469"/>
    </source>
</evidence>
<dbReference type="PANTHER" id="PTHR12953">
    <property type="entry name" value="MEMBRANE PROTEIN CH1 RELATED"/>
    <property type="match status" value="1"/>
</dbReference>
<feature type="transmembrane region" description="Helical" evidence="16">
    <location>
        <begin position="127"/>
        <end position="152"/>
    </location>
</feature>
<dbReference type="OrthoDB" id="266334at2759"/>
<dbReference type="GO" id="GO:0033179">
    <property type="term" value="C:proton-transporting V-type ATPase, V0 domain"/>
    <property type="evidence" value="ECO:0007669"/>
    <property type="project" value="InterPro"/>
</dbReference>
<feature type="compositionally biased region" description="Low complexity" evidence="15">
    <location>
        <begin position="1011"/>
        <end position="1024"/>
    </location>
</feature>
<dbReference type="Gene3D" id="2.60.120.260">
    <property type="entry name" value="Galactose-binding domain-like"/>
    <property type="match status" value="1"/>
</dbReference>
<feature type="coiled-coil region" evidence="14">
    <location>
        <begin position="713"/>
        <end position="747"/>
    </location>
</feature>